<accession>A0A1G7H4B0</accession>
<feature type="binding site" evidence="1">
    <location>
        <position position="171"/>
    </location>
    <ligand>
        <name>Mn(2+)</name>
        <dbReference type="ChEBI" id="CHEBI:29035"/>
        <label>2</label>
    </ligand>
</feature>
<dbReference type="Gene3D" id="3.30.70.360">
    <property type="match status" value="1"/>
</dbReference>
<evidence type="ECO:0000259" key="2">
    <source>
        <dbReference type="Pfam" id="PF07687"/>
    </source>
</evidence>
<dbReference type="Pfam" id="PF07687">
    <property type="entry name" value="M20_dimer"/>
    <property type="match status" value="1"/>
</dbReference>
<dbReference type="NCBIfam" id="TIGR01891">
    <property type="entry name" value="amidohydrolases"/>
    <property type="match status" value="1"/>
</dbReference>
<feature type="binding site" evidence="1">
    <location>
        <position position="173"/>
    </location>
    <ligand>
        <name>Mn(2+)</name>
        <dbReference type="ChEBI" id="CHEBI:29035"/>
        <label>1</label>
    </ligand>
</feature>
<dbReference type="PIRSF" id="PIRSF005962">
    <property type="entry name" value="Pept_M20D_amidohydro"/>
    <property type="match status" value="1"/>
</dbReference>
<comment type="cofactor">
    <cofactor evidence="1">
        <name>Mn(2+)</name>
        <dbReference type="ChEBI" id="CHEBI:29035"/>
    </cofactor>
    <text evidence="1">The Mn(2+) ion enhances activity.</text>
</comment>
<reference evidence="3 4" key="1">
    <citation type="submission" date="2016-10" db="EMBL/GenBank/DDBJ databases">
        <authorList>
            <person name="de Groot N.N."/>
        </authorList>
    </citation>
    <scope>NUCLEOTIDE SEQUENCE [LARGE SCALE GENOMIC DNA]</scope>
    <source>
        <strain evidence="3 4">CGMCC 1.6762</strain>
    </source>
</reference>
<feature type="domain" description="Peptidase M20 dimerisation" evidence="2">
    <location>
        <begin position="252"/>
        <end position="345"/>
    </location>
</feature>
<evidence type="ECO:0000313" key="3">
    <source>
        <dbReference type="EMBL" id="SDE95270.1"/>
    </source>
</evidence>
<dbReference type="PANTHER" id="PTHR11014">
    <property type="entry name" value="PEPTIDASE M20 FAMILY MEMBER"/>
    <property type="match status" value="1"/>
</dbReference>
<dbReference type="Pfam" id="PF01546">
    <property type="entry name" value="Peptidase_M20"/>
    <property type="match status" value="1"/>
</dbReference>
<name>A0A1G7H4B0_9BACL</name>
<dbReference type="CDD" id="cd08021">
    <property type="entry name" value="M20_Acy1_YhaA-like"/>
    <property type="match status" value="1"/>
</dbReference>
<gene>
    <name evidence="3" type="ORF">SAMN04488126_13410</name>
</gene>
<dbReference type="STRING" id="426756.SAMN04488126_13410"/>
<dbReference type="AlphaFoldDB" id="A0A1G7H4B0"/>
<dbReference type="EMBL" id="FNAR01000034">
    <property type="protein sequence ID" value="SDE95270.1"/>
    <property type="molecule type" value="Genomic_DNA"/>
</dbReference>
<dbReference type="InterPro" id="IPR017439">
    <property type="entry name" value="Amidohydrolase"/>
</dbReference>
<dbReference type="GO" id="GO:0016787">
    <property type="term" value="F:hydrolase activity"/>
    <property type="evidence" value="ECO:0007669"/>
    <property type="project" value="UniProtKB-KW"/>
</dbReference>
<evidence type="ECO:0000313" key="4">
    <source>
        <dbReference type="Proteomes" id="UP000198823"/>
    </source>
</evidence>
<dbReference type="FunFam" id="3.30.70.360:FF:000020">
    <property type="entry name" value="Peptidase, M20/M25/M40 family"/>
    <property type="match status" value="1"/>
</dbReference>
<dbReference type="PANTHER" id="PTHR11014:SF63">
    <property type="entry name" value="METALLOPEPTIDASE, PUTATIVE (AFU_ORTHOLOGUE AFUA_6G09600)-RELATED"/>
    <property type="match status" value="1"/>
</dbReference>
<dbReference type="InterPro" id="IPR011650">
    <property type="entry name" value="Peptidase_M20_dimer"/>
</dbReference>
<dbReference type="SUPFAM" id="SSF53187">
    <property type="entry name" value="Zn-dependent exopeptidases"/>
    <property type="match status" value="1"/>
</dbReference>
<dbReference type="SUPFAM" id="SSF55031">
    <property type="entry name" value="Bacterial exopeptidase dimerisation domain"/>
    <property type="match status" value="1"/>
</dbReference>
<keyword evidence="3" id="KW-0378">Hydrolase</keyword>
<dbReference type="Proteomes" id="UP000198823">
    <property type="component" value="Unassembled WGS sequence"/>
</dbReference>
<feature type="binding site" evidence="1">
    <location>
        <position position="207"/>
    </location>
    <ligand>
        <name>Mn(2+)</name>
        <dbReference type="ChEBI" id="CHEBI:29035"/>
        <label>2</label>
    </ligand>
</feature>
<feature type="binding site" evidence="1">
    <location>
        <position position="232"/>
    </location>
    <ligand>
        <name>Mn(2+)</name>
        <dbReference type="ChEBI" id="CHEBI:29035"/>
        <label>2</label>
    </ligand>
</feature>
<sequence length="461" mass="50917">MVICLQAEWLPFGNEWLPPGKFPVSFHIANVPLYIQNTRNMYTIKEGEIGKGGRSLTTSNTSNESQTLKQQLLSMLEDRKEEMIQIRRHLHENPELSFKEEKTAQFIEDFYNGKDVEIQTNVGNGYGIIVTIRGGKAGKTIGLRADFDALPIQEETDVPFKSKNPGVMHACGHDGHTAYMLVLADCLIQMKDSISGTIKIIHQHAEETPPGGAKSIVESGVLDDLNVVFGTHLMPALPTGAIGYRGGFSMAGRTYFKLVINGKGGHGSSPHQSNDSIVAGAYFITAVQTIVSRRLNPFEMGVVTIGSFDGKGSFNVIKDSVELEGDVRYMNEDTQKVISDEIRRITRGIEEEFGVECELTYVPDYPPLYNDPDVTANVVSILEQADDPVIETVKEIPISSGSEDFAYYTQKIPGTFYIIGCQPKGVDKPYLNHHPKFDIDEDALLVSAKSVAHVICEYSFD</sequence>
<evidence type="ECO:0000256" key="1">
    <source>
        <dbReference type="PIRSR" id="PIRSR005962-1"/>
    </source>
</evidence>
<dbReference type="InterPro" id="IPR036264">
    <property type="entry name" value="Bact_exopeptidase_dim_dom"/>
</dbReference>
<protein>
    <submittedName>
        <fullName evidence="3">Amidohydrolase</fullName>
    </submittedName>
</protein>
<dbReference type="InterPro" id="IPR002933">
    <property type="entry name" value="Peptidase_M20"/>
</dbReference>
<proteinExistence type="predicted"/>
<keyword evidence="1" id="KW-0479">Metal-binding</keyword>
<organism evidence="3 4">
    <name type="scientific">Bhargavaea beijingensis</name>
    <dbReference type="NCBI Taxonomy" id="426756"/>
    <lineage>
        <taxon>Bacteria</taxon>
        <taxon>Bacillati</taxon>
        <taxon>Bacillota</taxon>
        <taxon>Bacilli</taxon>
        <taxon>Bacillales</taxon>
        <taxon>Caryophanaceae</taxon>
        <taxon>Bhargavaea</taxon>
    </lineage>
</organism>
<keyword evidence="1" id="KW-0464">Manganese</keyword>
<dbReference type="GO" id="GO:0046872">
    <property type="term" value="F:metal ion binding"/>
    <property type="evidence" value="ECO:0007669"/>
    <property type="project" value="UniProtKB-KW"/>
</dbReference>
<feature type="binding site" evidence="1">
    <location>
        <position position="433"/>
    </location>
    <ligand>
        <name>Mn(2+)</name>
        <dbReference type="ChEBI" id="CHEBI:29035"/>
        <label>2</label>
    </ligand>
</feature>
<dbReference type="Gene3D" id="3.40.630.10">
    <property type="entry name" value="Zn peptidases"/>
    <property type="match status" value="1"/>
</dbReference>